<organism evidence="2 3">
    <name type="scientific">Moorena producens 3L</name>
    <dbReference type="NCBI Taxonomy" id="489825"/>
    <lineage>
        <taxon>Bacteria</taxon>
        <taxon>Bacillati</taxon>
        <taxon>Cyanobacteriota</taxon>
        <taxon>Cyanophyceae</taxon>
        <taxon>Coleofasciculales</taxon>
        <taxon>Coleofasciculaceae</taxon>
        <taxon>Moorena</taxon>
    </lineage>
</organism>
<dbReference type="PANTHER" id="PTHR43143">
    <property type="entry name" value="METALLOPHOSPHOESTERASE, CALCINEURIN SUPERFAMILY"/>
    <property type="match status" value="1"/>
</dbReference>
<protein>
    <submittedName>
        <fullName evidence="2">Calcineurin-like phosphoesterase</fullName>
    </submittedName>
</protein>
<proteinExistence type="predicted"/>
<dbReference type="PANTHER" id="PTHR43143:SF1">
    <property type="entry name" value="SERINE_THREONINE-PROTEIN PHOSPHATASE CPPED1"/>
    <property type="match status" value="1"/>
</dbReference>
<gene>
    <name evidence="2" type="ORF">LYNGBM3L_49690</name>
</gene>
<evidence type="ECO:0000259" key="1">
    <source>
        <dbReference type="Pfam" id="PF00149"/>
    </source>
</evidence>
<dbReference type="Proteomes" id="UP000003959">
    <property type="component" value="Unassembled WGS sequence"/>
</dbReference>
<dbReference type="SUPFAM" id="SSF56300">
    <property type="entry name" value="Metallo-dependent phosphatases"/>
    <property type="match status" value="1"/>
</dbReference>
<dbReference type="RefSeq" id="WP_009149793.1">
    <property type="nucleotide sequence ID" value="NZ_GL890953.1"/>
</dbReference>
<sequence>MGGGGEPYPDIVQVKGNRESTSPILNMLYDPPIATKIATINQCLCWRNPGIIKEGIDQTQLVLDDGENERPDFSFLVLGDTDSDTKYGEKLQAQIAQQLREHMDTCCFTLHTGDLVYPFGSGEFYLEKFLKFYREVFGIRSPVKKTDTTRLVFNHPIFPVPGNHDYYDLTFLPRLFAQLSLPLRRWLKSQLGLTLGWDSSNQGKAYAQAFLDCLSQPHKRSNLAEYLNQHYTAKTETGRCLRYQPGHFTRLPNRYYTFRYGGIDFFALDSNTFCISGSSSKPKADPDLEQLDWLQQRLIDSWHDPQVRGRVIYLHHSAYSTETTRWEQPDAIAVRGHLRQVFAQVAAALGSLPEKRPLVDFILSGHAHCFEHLRTLDTKHADSNLNWLVCGGSGAGLRRQRKDGVELMEISRGGYVQMVARSLLFIGRKGKGRTVRSPHTFLRIDVHNGVPPKFVIRPFVVEKLQNQWSSSAIKPFVIQNL</sequence>
<dbReference type="AlphaFoldDB" id="F4XY38"/>
<dbReference type="GO" id="GO:0016787">
    <property type="term" value="F:hydrolase activity"/>
    <property type="evidence" value="ECO:0007669"/>
    <property type="project" value="InterPro"/>
</dbReference>
<keyword evidence="3" id="KW-1185">Reference proteome</keyword>
<dbReference type="eggNOG" id="COG1409">
    <property type="taxonomic scope" value="Bacteria"/>
</dbReference>
<feature type="domain" description="Calcineurin-like phosphoesterase" evidence="1">
    <location>
        <begin position="102"/>
        <end position="369"/>
    </location>
</feature>
<dbReference type="InterPro" id="IPR004843">
    <property type="entry name" value="Calcineurin-like_PHP"/>
</dbReference>
<dbReference type="InterPro" id="IPR051918">
    <property type="entry name" value="STPP_CPPED1"/>
</dbReference>
<dbReference type="InterPro" id="IPR029052">
    <property type="entry name" value="Metallo-depent_PP-like"/>
</dbReference>
<dbReference type="EMBL" id="GL890953">
    <property type="protein sequence ID" value="EGJ30435.1"/>
    <property type="molecule type" value="Genomic_DNA"/>
</dbReference>
<evidence type="ECO:0000313" key="3">
    <source>
        <dbReference type="Proteomes" id="UP000003959"/>
    </source>
</evidence>
<reference evidence="3" key="1">
    <citation type="journal article" date="2011" name="Proc. Natl. Acad. Sci. U.S.A.">
        <title>Genomic insights into the physiology and ecology of the marine filamentous cyanobacterium Lyngbya majuscula.</title>
        <authorList>
            <person name="Jones A.C."/>
            <person name="Monroe E.A."/>
            <person name="Podell S."/>
            <person name="Hess W.R."/>
            <person name="Klages S."/>
            <person name="Esquenazi E."/>
            <person name="Niessen S."/>
            <person name="Hoover H."/>
            <person name="Rothmann M."/>
            <person name="Lasken R.S."/>
            <person name="Yates J.R.III."/>
            <person name="Reinhardt R."/>
            <person name="Kube M."/>
            <person name="Burkart M.D."/>
            <person name="Allen E.E."/>
            <person name="Dorrestein P.C."/>
            <person name="Gerwick W.H."/>
            <person name="Gerwick L."/>
        </authorList>
    </citation>
    <scope>NUCLEOTIDE SEQUENCE [LARGE SCALE GENOMIC DNA]</scope>
    <source>
        <strain evidence="3">3L</strain>
    </source>
</reference>
<name>F4XY38_9CYAN</name>
<accession>F4XY38</accession>
<dbReference type="HOGENOM" id="CLU_516474_0_0_3"/>
<dbReference type="Pfam" id="PF00149">
    <property type="entry name" value="Metallophos"/>
    <property type="match status" value="1"/>
</dbReference>
<evidence type="ECO:0000313" key="2">
    <source>
        <dbReference type="EMBL" id="EGJ30435.1"/>
    </source>
</evidence>
<dbReference type="Gene3D" id="3.60.21.10">
    <property type="match status" value="1"/>
</dbReference>